<dbReference type="SMART" id="SM00360">
    <property type="entry name" value="RRM"/>
    <property type="match status" value="5"/>
</dbReference>
<keyword evidence="2" id="KW-0677">Repeat</keyword>
<dbReference type="CDD" id="cd12414">
    <property type="entry name" value="RRM2_RBM28_like"/>
    <property type="match status" value="1"/>
</dbReference>
<accession>A0AA35SL37</accession>
<dbReference type="Proteomes" id="UP001174909">
    <property type="component" value="Unassembled WGS sequence"/>
</dbReference>
<reference evidence="8" key="1">
    <citation type="submission" date="2023-03" db="EMBL/GenBank/DDBJ databases">
        <authorList>
            <person name="Steffen K."/>
            <person name="Cardenas P."/>
        </authorList>
    </citation>
    <scope>NUCLEOTIDE SEQUENCE</scope>
</reference>
<evidence type="ECO:0000313" key="9">
    <source>
        <dbReference type="Proteomes" id="UP001174909"/>
    </source>
</evidence>
<dbReference type="AlphaFoldDB" id="A0AA35SL37"/>
<dbReference type="EMBL" id="CASHTH010002584">
    <property type="protein sequence ID" value="CAI8032100.1"/>
    <property type="molecule type" value="Genomic_DNA"/>
</dbReference>
<keyword evidence="9" id="KW-1185">Reference proteome</keyword>
<dbReference type="InterPro" id="IPR051945">
    <property type="entry name" value="RRM_MRD1_RNA_proc_ribogen"/>
</dbReference>
<dbReference type="SUPFAM" id="SSF54928">
    <property type="entry name" value="RNA-binding domain, RBD"/>
    <property type="match status" value="4"/>
</dbReference>
<protein>
    <submittedName>
        <fullName evidence="8">Uncharacterized RNA-binding protein C4F6.14</fullName>
    </submittedName>
</protein>
<dbReference type="CDD" id="cd00590">
    <property type="entry name" value="RRM_SF"/>
    <property type="match status" value="1"/>
</dbReference>
<feature type="region of interest" description="Disordered" evidence="6">
    <location>
        <begin position="362"/>
        <end position="441"/>
    </location>
</feature>
<sequence>MEKGRERRKSEGERSEAGRTLFVRNLPYSTTDDQLASVFAEYGAVKTCFTVKDKGITDKCKGYGYVLYEKRDDAKRAKSGVRKVKGRLVQIVFADKRPVREERRGKCGEKAEEKAAIIAAETDLIDDVVESESEDSEEGGSDYDEDLMTDGETNASSSVSRQNKPKSERREARFDAGRVVVVTEVPPRLPKGKLRKKCSKYGPLEEFVYPVATAEGDSVEGVNGSKAHVTYVNYADARKAVAGLKRLKLSESDNPLVAALMTREGKTVSKATLAKSRLIVRNISFTVTPKDLCNVFGRYGDVRAVHIPRKPNGYMRGFAFVQFASYFEAARAVEGVNGVEVKGRPVAVDWVVPKTTYEVSLQSLGTRKEEEEEVEGEEEEGVEEEREEDGNEGEEGEEGEEEGEGEGEEEEEEGEEEDMEAGSEEGEEENDPSKKPFRPDVHKGTTIFVRNLPLDSSEEELKDLFTQFGRVRYARIVLDKTTGLSRGSAFVQFLSPASVQQCMESVESNETVLLYHGRELEVSLALSPQELDKMKESGTEKTDRRNLFLAKEGNVQSGSEAAKNLTTAELAKRLKAQAEKKAKLSNPNFYVSRTRLSVRNLPTQTTESELREIFNTAIDSGRVVQLKILRSKDRVDANGIGRSKGFAFVEFSTHETALTALRATNNNPSLFANRKRLIVEFAVEDVRVMRVREDRKKRQGERAVGGHTGGQNSVAGGQGNEGGEGEKRKSKKVEWQLRCKEKRLRRRETKQQKVDEDNRTISNPRNDGDGRSNRLKPVTKSTGGRLNRQKGGKVANGTVEGVNGESGALAVVGVQNSVEPLVRKRSRGVAELTDKTHAVAAGGGKRVKLSKKQSRNARKRGRETREEERFAEMVDSYRKKLAVL</sequence>
<dbReference type="InterPro" id="IPR035979">
    <property type="entry name" value="RBD_domain_sf"/>
</dbReference>
<feature type="region of interest" description="Disordered" evidence="6">
    <location>
        <begin position="841"/>
        <end position="867"/>
    </location>
</feature>
<feature type="compositionally biased region" description="Basic and acidic residues" evidence="6">
    <location>
        <begin position="431"/>
        <end position="441"/>
    </location>
</feature>
<dbReference type="InterPro" id="IPR012677">
    <property type="entry name" value="Nucleotide-bd_a/b_plait_sf"/>
</dbReference>
<dbReference type="SMART" id="SM00361">
    <property type="entry name" value="RRM_1"/>
    <property type="match status" value="3"/>
</dbReference>
<feature type="region of interest" description="Disordered" evidence="6">
    <location>
        <begin position="128"/>
        <end position="172"/>
    </location>
</feature>
<feature type="compositionally biased region" description="Polar residues" evidence="6">
    <location>
        <begin position="151"/>
        <end position="162"/>
    </location>
</feature>
<evidence type="ECO:0000256" key="2">
    <source>
        <dbReference type="ARBA" id="ARBA00022737"/>
    </source>
</evidence>
<keyword evidence="3 5" id="KW-0694">RNA-binding</keyword>
<evidence type="ECO:0000256" key="3">
    <source>
        <dbReference type="ARBA" id="ARBA00022884"/>
    </source>
</evidence>
<dbReference type="GO" id="GO:0005730">
    <property type="term" value="C:nucleolus"/>
    <property type="evidence" value="ECO:0007669"/>
    <property type="project" value="TreeGrafter"/>
</dbReference>
<dbReference type="GO" id="GO:0003729">
    <property type="term" value="F:mRNA binding"/>
    <property type="evidence" value="ECO:0007669"/>
    <property type="project" value="TreeGrafter"/>
</dbReference>
<dbReference type="PROSITE" id="PS50102">
    <property type="entry name" value="RRM"/>
    <property type="match status" value="4"/>
</dbReference>
<evidence type="ECO:0000259" key="7">
    <source>
        <dbReference type="PROSITE" id="PS50102"/>
    </source>
</evidence>
<organism evidence="8 9">
    <name type="scientific">Geodia barretti</name>
    <name type="common">Barrett's horny sponge</name>
    <dbReference type="NCBI Taxonomy" id="519541"/>
    <lineage>
        <taxon>Eukaryota</taxon>
        <taxon>Metazoa</taxon>
        <taxon>Porifera</taxon>
        <taxon>Demospongiae</taxon>
        <taxon>Heteroscleromorpha</taxon>
        <taxon>Tetractinellida</taxon>
        <taxon>Astrophorina</taxon>
        <taxon>Geodiidae</taxon>
        <taxon>Geodia</taxon>
    </lineage>
</organism>
<feature type="domain" description="RRM" evidence="7">
    <location>
        <begin position="445"/>
        <end position="527"/>
    </location>
</feature>
<feature type="compositionally biased region" description="Basic residues" evidence="6">
    <location>
        <begin position="845"/>
        <end position="862"/>
    </location>
</feature>
<feature type="region of interest" description="Disordered" evidence="6">
    <location>
        <begin position="693"/>
        <end position="794"/>
    </location>
</feature>
<dbReference type="FunFam" id="3.30.70.330:FF:000182">
    <property type="entry name" value="RNA-binding motif protein 28"/>
    <property type="match status" value="1"/>
</dbReference>
<name>A0AA35SL37_GEOBA</name>
<evidence type="ECO:0000256" key="6">
    <source>
        <dbReference type="SAM" id="MobiDB-lite"/>
    </source>
</evidence>
<proteinExistence type="predicted"/>
<evidence type="ECO:0000256" key="5">
    <source>
        <dbReference type="PROSITE-ProRule" id="PRU00176"/>
    </source>
</evidence>
<dbReference type="CDD" id="cd12416">
    <property type="entry name" value="RRM4_RBM28_like"/>
    <property type="match status" value="1"/>
</dbReference>
<gene>
    <name evidence="8" type="ORF">GBAR_LOCUS18176</name>
</gene>
<dbReference type="PANTHER" id="PTHR48039">
    <property type="entry name" value="RNA-BINDING MOTIF PROTEIN 14B"/>
    <property type="match status" value="1"/>
</dbReference>
<feature type="domain" description="RRM" evidence="7">
    <location>
        <begin position="276"/>
        <end position="353"/>
    </location>
</feature>
<evidence type="ECO:0000313" key="8">
    <source>
        <dbReference type="EMBL" id="CAI8032100.1"/>
    </source>
</evidence>
<keyword evidence="4" id="KW-0539">Nucleus</keyword>
<comment type="subcellular location">
    <subcellularLocation>
        <location evidence="1">Nucleus</location>
    </subcellularLocation>
</comment>
<dbReference type="Pfam" id="PF00076">
    <property type="entry name" value="RRM_1"/>
    <property type="match status" value="4"/>
</dbReference>
<evidence type="ECO:0000256" key="1">
    <source>
        <dbReference type="ARBA" id="ARBA00004123"/>
    </source>
</evidence>
<dbReference type="InterPro" id="IPR003954">
    <property type="entry name" value="RRM_euk-type"/>
</dbReference>
<feature type="compositionally biased region" description="Acidic residues" evidence="6">
    <location>
        <begin position="370"/>
        <end position="430"/>
    </location>
</feature>
<feature type="domain" description="RRM" evidence="7">
    <location>
        <begin position="19"/>
        <end position="96"/>
    </location>
</feature>
<feature type="domain" description="RRM" evidence="7">
    <location>
        <begin position="594"/>
        <end position="684"/>
    </location>
</feature>
<dbReference type="InterPro" id="IPR000504">
    <property type="entry name" value="RRM_dom"/>
</dbReference>
<dbReference type="PANTHER" id="PTHR48039:SF5">
    <property type="entry name" value="RNA-BINDING PROTEIN 28"/>
    <property type="match status" value="1"/>
</dbReference>
<comment type="caution">
    <text evidence="8">The sequence shown here is derived from an EMBL/GenBank/DDBJ whole genome shotgun (WGS) entry which is preliminary data.</text>
</comment>
<feature type="compositionally biased region" description="Basic and acidic residues" evidence="6">
    <location>
        <begin position="749"/>
        <end position="759"/>
    </location>
</feature>
<dbReference type="Gene3D" id="3.30.70.330">
    <property type="match status" value="5"/>
</dbReference>
<dbReference type="CDD" id="cd12415">
    <property type="entry name" value="RRM3_RBM28_like"/>
    <property type="match status" value="1"/>
</dbReference>
<feature type="compositionally biased region" description="Acidic residues" evidence="6">
    <location>
        <begin position="128"/>
        <end position="149"/>
    </location>
</feature>
<evidence type="ECO:0000256" key="4">
    <source>
        <dbReference type="ARBA" id="ARBA00023242"/>
    </source>
</evidence>
<feature type="compositionally biased region" description="Basic and acidic residues" evidence="6">
    <location>
        <begin position="724"/>
        <end position="739"/>
    </location>
</feature>